<dbReference type="Pfam" id="PF06413">
    <property type="entry name" value="Neugrin"/>
    <property type="match status" value="1"/>
</dbReference>
<reference evidence="1 2" key="1">
    <citation type="journal article" date="2024" name="BMC Genomics">
        <title>Genome assembly of redclaw crayfish (Cherax quadricarinatus) provides insights into its immune adaptation and hypoxia tolerance.</title>
        <authorList>
            <person name="Liu Z."/>
            <person name="Zheng J."/>
            <person name="Li H."/>
            <person name="Fang K."/>
            <person name="Wang S."/>
            <person name="He J."/>
            <person name="Zhou D."/>
            <person name="Weng S."/>
            <person name="Chi M."/>
            <person name="Gu Z."/>
            <person name="He J."/>
            <person name="Li F."/>
            <person name="Wang M."/>
        </authorList>
    </citation>
    <scope>NUCLEOTIDE SEQUENCE [LARGE SCALE GENOMIC DNA]</scope>
    <source>
        <strain evidence="1">ZL_2023a</strain>
    </source>
</reference>
<dbReference type="PANTHER" id="PTHR13475:SF3">
    <property type="entry name" value="NEUGRIN"/>
    <property type="match status" value="1"/>
</dbReference>
<evidence type="ECO:0008006" key="3">
    <source>
        <dbReference type="Google" id="ProtNLM"/>
    </source>
</evidence>
<dbReference type="Proteomes" id="UP001445076">
    <property type="component" value="Unassembled WGS sequence"/>
</dbReference>
<comment type="caution">
    <text evidence="1">The sequence shown here is derived from an EMBL/GenBank/DDBJ whole genome shotgun (WGS) entry which is preliminary data.</text>
</comment>
<dbReference type="AlphaFoldDB" id="A0AAW0XNL3"/>
<evidence type="ECO:0000313" key="2">
    <source>
        <dbReference type="Proteomes" id="UP001445076"/>
    </source>
</evidence>
<dbReference type="PANTHER" id="PTHR13475">
    <property type="entry name" value="NEUGRIN"/>
    <property type="match status" value="1"/>
</dbReference>
<dbReference type="GO" id="GO:0005634">
    <property type="term" value="C:nucleus"/>
    <property type="evidence" value="ECO:0007669"/>
    <property type="project" value="TreeGrafter"/>
</dbReference>
<evidence type="ECO:0000313" key="1">
    <source>
        <dbReference type="EMBL" id="KAK8746173.1"/>
    </source>
</evidence>
<keyword evidence="2" id="KW-1185">Reference proteome</keyword>
<dbReference type="InterPro" id="IPR010487">
    <property type="entry name" value="NGRN/Rrg9"/>
</dbReference>
<protein>
    <recommendedName>
        <fullName evidence="3">Neurite outgrowth-associated protein</fullName>
    </recommendedName>
</protein>
<accession>A0AAW0XNL3</accession>
<gene>
    <name evidence="1" type="ORF">OTU49_017283</name>
</gene>
<sequence length="327" mass="37388">IIHNMAGTVARAGRVWTSLKLHRFVSTTAPLSVRGIPRVLRGLGTAEEDVEDISIDDLEEMSNLDAEALQHHSSQLEVDAKKYQVHLRRETIKRKYFSDYEPKEKNLLTWAMKEQLRYLHSSDPSMWTPEALSKAFPISPAGAKKLLKVHWSPRSDAEIQKHDKAVAVRWKHLAKDQLGSAQLLKQISDNKRYMETQLAPTLGSDQILSTLQSLRFHDEEKPYSAMALKPRHKLPKVPKMNGSFSSIIRDYELQVSQLNKNLEEDPNDADPTNQSRCMDLTTIIPGTPKYEGTYTQVTCPANHKPKEKFKSRRKIMTFSEFIKNKTV</sequence>
<proteinExistence type="predicted"/>
<name>A0AAW0XNL3_CHEQU</name>
<dbReference type="EMBL" id="JARKIK010000018">
    <property type="protein sequence ID" value="KAK8746173.1"/>
    <property type="molecule type" value="Genomic_DNA"/>
</dbReference>
<organism evidence="1 2">
    <name type="scientific">Cherax quadricarinatus</name>
    <name type="common">Australian red claw crayfish</name>
    <dbReference type="NCBI Taxonomy" id="27406"/>
    <lineage>
        <taxon>Eukaryota</taxon>
        <taxon>Metazoa</taxon>
        <taxon>Ecdysozoa</taxon>
        <taxon>Arthropoda</taxon>
        <taxon>Crustacea</taxon>
        <taxon>Multicrustacea</taxon>
        <taxon>Malacostraca</taxon>
        <taxon>Eumalacostraca</taxon>
        <taxon>Eucarida</taxon>
        <taxon>Decapoda</taxon>
        <taxon>Pleocyemata</taxon>
        <taxon>Astacidea</taxon>
        <taxon>Parastacoidea</taxon>
        <taxon>Parastacidae</taxon>
        <taxon>Cherax</taxon>
    </lineage>
</organism>
<feature type="non-terminal residue" evidence="1">
    <location>
        <position position="1"/>
    </location>
</feature>